<evidence type="ECO:0000313" key="1">
    <source>
        <dbReference type="EMBL" id="CAB5221838.1"/>
    </source>
</evidence>
<accession>A0A6J7WYB4</accession>
<gene>
    <name evidence="1" type="ORF">UFOVP359_94</name>
</gene>
<keyword evidence="1" id="KW-0238">DNA-binding</keyword>
<organism evidence="1">
    <name type="scientific">uncultured Caudovirales phage</name>
    <dbReference type="NCBI Taxonomy" id="2100421"/>
    <lineage>
        <taxon>Viruses</taxon>
        <taxon>Duplodnaviria</taxon>
        <taxon>Heunggongvirae</taxon>
        <taxon>Uroviricota</taxon>
        <taxon>Caudoviricetes</taxon>
        <taxon>Peduoviridae</taxon>
        <taxon>Maltschvirus</taxon>
        <taxon>Maltschvirus maltsch</taxon>
    </lineage>
</organism>
<keyword evidence="1" id="KW-0371">Homeobox</keyword>
<name>A0A6J7WYB4_9CAUD</name>
<proteinExistence type="predicted"/>
<sequence length="54" mass="6741">MSKLYQSQTWLTKRYIIDRKTIEEIAKECDTSHQTVYRYLVKFDLIRNQRKWSK</sequence>
<reference evidence="1" key="1">
    <citation type="submission" date="2020-05" db="EMBL/GenBank/DDBJ databases">
        <authorList>
            <person name="Chiriac C."/>
            <person name="Salcher M."/>
            <person name="Ghai R."/>
            <person name="Kavagutti S V."/>
        </authorList>
    </citation>
    <scope>NUCLEOTIDE SEQUENCE</scope>
</reference>
<protein>
    <submittedName>
        <fullName evidence="1">Homeodomain-like domain containing protein</fullName>
    </submittedName>
</protein>
<dbReference type="GO" id="GO:0003677">
    <property type="term" value="F:DNA binding"/>
    <property type="evidence" value="ECO:0007669"/>
    <property type="project" value="UniProtKB-KW"/>
</dbReference>
<dbReference type="EMBL" id="LR798295">
    <property type="protein sequence ID" value="CAB5221838.1"/>
    <property type="molecule type" value="Genomic_DNA"/>
</dbReference>
<dbReference type="Gene3D" id="1.10.10.60">
    <property type="entry name" value="Homeodomain-like"/>
    <property type="match status" value="1"/>
</dbReference>